<gene>
    <name evidence="2" type="ORF">Salat_1371500</name>
</gene>
<dbReference type="AlphaFoldDB" id="A0AAE1Y9H8"/>
<organism evidence="2 3">
    <name type="scientific">Sesamum alatum</name>
    <dbReference type="NCBI Taxonomy" id="300844"/>
    <lineage>
        <taxon>Eukaryota</taxon>
        <taxon>Viridiplantae</taxon>
        <taxon>Streptophyta</taxon>
        <taxon>Embryophyta</taxon>
        <taxon>Tracheophyta</taxon>
        <taxon>Spermatophyta</taxon>
        <taxon>Magnoliopsida</taxon>
        <taxon>eudicotyledons</taxon>
        <taxon>Gunneridae</taxon>
        <taxon>Pentapetalae</taxon>
        <taxon>asterids</taxon>
        <taxon>lamiids</taxon>
        <taxon>Lamiales</taxon>
        <taxon>Pedaliaceae</taxon>
        <taxon>Sesamum</taxon>
    </lineage>
</organism>
<evidence type="ECO:0000313" key="2">
    <source>
        <dbReference type="EMBL" id="KAK4426030.1"/>
    </source>
</evidence>
<dbReference type="Proteomes" id="UP001293254">
    <property type="component" value="Unassembled WGS sequence"/>
</dbReference>
<sequence>MPLRTRASSFREDTLPTATVVSSEALSVISATPSIMFEKTIVELAEQVALSPRYEWPLPPLQSYSATFPQETPVIKILTFPEEGTPFQTPLDAPSLSPTASALDGSTSHKRPRTEEVQAESFSSEGTILDPSSFRATVIIPRLDPRAGFFNMSHTILRSDVEVLSAQSMKGLYNFLLAQNCTRPRRSFVNRSNSSRPKWRKVRGRLLCSRSKIRCSHLPLSKLIQKGRDEGLSSRVSLYKDSQEFVDELHRHGSTYYIDGFAICLEQFQNLWNILAHFDFNFLNVRVDEFGCTRDEGPSGS</sequence>
<reference evidence="2" key="1">
    <citation type="submission" date="2020-06" db="EMBL/GenBank/DDBJ databases">
        <authorList>
            <person name="Li T."/>
            <person name="Hu X."/>
            <person name="Zhang T."/>
            <person name="Song X."/>
            <person name="Zhang H."/>
            <person name="Dai N."/>
            <person name="Sheng W."/>
            <person name="Hou X."/>
            <person name="Wei L."/>
        </authorList>
    </citation>
    <scope>NUCLEOTIDE SEQUENCE</scope>
    <source>
        <strain evidence="2">3651</strain>
        <tissue evidence="2">Leaf</tissue>
    </source>
</reference>
<protein>
    <submittedName>
        <fullName evidence="2">Uncharacterized protein</fullName>
    </submittedName>
</protein>
<accession>A0AAE1Y9H8</accession>
<feature type="region of interest" description="Disordered" evidence="1">
    <location>
        <begin position="89"/>
        <end position="125"/>
    </location>
</feature>
<keyword evidence="3" id="KW-1185">Reference proteome</keyword>
<reference evidence="2" key="2">
    <citation type="journal article" date="2024" name="Plant">
        <title>Genomic evolution and insights into agronomic trait innovations of Sesamum species.</title>
        <authorList>
            <person name="Miao H."/>
            <person name="Wang L."/>
            <person name="Qu L."/>
            <person name="Liu H."/>
            <person name="Sun Y."/>
            <person name="Le M."/>
            <person name="Wang Q."/>
            <person name="Wei S."/>
            <person name="Zheng Y."/>
            <person name="Lin W."/>
            <person name="Duan Y."/>
            <person name="Cao H."/>
            <person name="Xiong S."/>
            <person name="Wang X."/>
            <person name="Wei L."/>
            <person name="Li C."/>
            <person name="Ma Q."/>
            <person name="Ju M."/>
            <person name="Zhao R."/>
            <person name="Li G."/>
            <person name="Mu C."/>
            <person name="Tian Q."/>
            <person name="Mei H."/>
            <person name="Zhang T."/>
            <person name="Gao T."/>
            <person name="Zhang H."/>
        </authorList>
    </citation>
    <scope>NUCLEOTIDE SEQUENCE</scope>
    <source>
        <strain evidence="2">3651</strain>
    </source>
</reference>
<dbReference type="EMBL" id="JACGWO010000005">
    <property type="protein sequence ID" value="KAK4426030.1"/>
    <property type="molecule type" value="Genomic_DNA"/>
</dbReference>
<name>A0AAE1Y9H8_9LAMI</name>
<evidence type="ECO:0000256" key="1">
    <source>
        <dbReference type="SAM" id="MobiDB-lite"/>
    </source>
</evidence>
<proteinExistence type="predicted"/>
<evidence type="ECO:0000313" key="3">
    <source>
        <dbReference type="Proteomes" id="UP001293254"/>
    </source>
</evidence>
<feature type="compositionally biased region" description="Polar residues" evidence="1">
    <location>
        <begin position="96"/>
        <end position="106"/>
    </location>
</feature>
<comment type="caution">
    <text evidence="2">The sequence shown here is derived from an EMBL/GenBank/DDBJ whole genome shotgun (WGS) entry which is preliminary data.</text>
</comment>